<comment type="caution">
    <text evidence="1">The sequence shown here is derived from an EMBL/GenBank/DDBJ whole genome shotgun (WGS) entry which is preliminary data.</text>
</comment>
<gene>
    <name evidence="1" type="ORF">DSM107010_69840</name>
</gene>
<reference evidence="1 2" key="1">
    <citation type="journal article" date="2019" name="Genome Biol. Evol.">
        <title>Day and night: Metabolic profiles and evolutionary relationships of six axenic non-marine cyanobacteria.</title>
        <authorList>
            <person name="Will S.E."/>
            <person name="Henke P."/>
            <person name="Boedeker C."/>
            <person name="Huang S."/>
            <person name="Brinkmann H."/>
            <person name="Rohde M."/>
            <person name="Jarek M."/>
            <person name="Friedl T."/>
            <person name="Seufert S."/>
            <person name="Schumacher M."/>
            <person name="Overmann J."/>
            <person name="Neumann-Schaal M."/>
            <person name="Petersen J."/>
        </authorList>
    </citation>
    <scope>NUCLEOTIDE SEQUENCE [LARGE SCALE GENOMIC DNA]</scope>
    <source>
        <strain evidence="1 2">SAG 39.79</strain>
    </source>
</reference>
<dbReference type="EMBL" id="RSCK01000169">
    <property type="protein sequence ID" value="RUS97519.1"/>
    <property type="molecule type" value="Genomic_DNA"/>
</dbReference>
<proteinExistence type="predicted"/>
<dbReference type="RefSeq" id="WP_127025272.1">
    <property type="nucleotide sequence ID" value="NZ_JAVKZF010000009.1"/>
</dbReference>
<accession>A0AB37U837</accession>
<protein>
    <submittedName>
        <fullName evidence="1">Uncharacterized protein</fullName>
    </submittedName>
</protein>
<evidence type="ECO:0000313" key="2">
    <source>
        <dbReference type="Proteomes" id="UP000282574"/>
    </source>
</evidence>
<dbReference type="AlphaFoldDB" id="A0AB37U837"/>
<name>A0AB37U837_9CYAN</name>
<organism evidence="1 2">
    <name type="scientific">Chroococcidiopsis cubana SAG 39.79</name>
    <dbReference type="NCBI Taxonomy" id="388085"/>
    <lineage>
        <taxon>Bacteria</taxon>
        <taxon>Bacillati</taxon>
        <taxon>Cyanobacteriota</taxon>
        <taxon>Cyanophyceae</taxon>
        <taxon>Chroococcidiopsidales</taxon>
        <taxon>Chroococcidiopsidaceae</taxon>
        <taxon>Chroococcidiopsis</taxon>
    </lineage>
</organism>
<dbReference type="Proteomes" id="UP000282574">
    <property type="component" value="Unassembled WGS sequence"/>
</dbReference>
<evidence type="ECO:0000313" key="1">
    <source>
        <dbReference type="EMBL" id="RUS97519.1"/>
    </source>
</evidence>
<keyword evidence="2" id="KW-1185">Reference proteome</keyword>
<sequence length="163" mass="17810">MSDIIPTHKDLSTLAIAPHLKIDTIDDLQRLGEILSRSGFFEDCKQAAQAVVKILAGAELGFPAFSSMCGIYIIKGKPAIGANLMAAAVKRSPRYDYRVLELNDRICKIAFFDGGREIGVSEFSTADAQKAGTQNMGKFARNMLFARAMSNVSSMRKTSQKEN</sequence>